<dbReference type="Pfam" id="PF00196">
    <property type="entry name" value="GerE"/>
    <property type="match status" value="1"/>
</dbReference>
<dbReference type="Proteomes" id="UP000019277">
    <property type="component" value="Unassembled WGS sequence"/>
</dbReference>
<dbReference type="GO" id="GO:0003677">
    <property type="term" value="F:DNA binding"/>
    <property type="evidence" value="ECO:0007669"/>
    <property type="project" value="InterPro"/>
</dbReference>
<dbReference type="OrthoDB" id="9812579at2"/>
<dbReference type="PATRIC" id="fig|909613.9.peg.2466"/>
<dbReference type="InterPro" id="IPR049945">
    <property type="entry name" value="AAA_22"/>
</dbReference>
<dbReference type="Gene3D" id="1.10.10.10">
    <property type="entry name" value="Winged helix-like DNA-binding domain superfamily/Winged helix DNA-binding domain"/>
    <property type="match status" value="1"/>
</dbReference>
<dbReference type="PANTHER" id="PTHR47691">
    <property type="entry name" value="REGULATOR-RELATED"/>
    <property type="match status" value="1"/>
</dbReference>
<dbReference type="GO" id="GO:0016887">
    <property type="term" value="F:ATP hydrolysis activity"/>
    <property type="evidence" value="ECO:0007669"/>
    <property type="project" value="InterPro"/>
</dbReference>
<dbReference type="STRING" id="909613.UO65_2462"/>
<dbReference type="InterPro" id="IPR000792">
    <property type="entry name" value="Tscrpt_reg_LuxR_C"/>
</dbReference>
<dbReference type="InterPro" id="IPR027417">
    <property type="entry name" value="P-loop_NTPase"/>
</dbReference>
<keyword evidence="3" id="KW-1185">Reference proteome</keyword>
<dbReference type="RefSeq" id="WP_035281789.1">
    <property type="nucleotide sequence ID" value="NZ_AYXG01000084.1"/>
</dbReference>
<proteinExistence type="predicted"/>
<dbReference type="PRINTS" id="PR00038">
    <property type="entry name" value="HTHLUXR"/>
</dbReference>
<dbReference type="eggNOG" id="COG2197">
    <property type="taxonomic scope" value="Bacteria"/>
</dbReference>
<dbReference type="Pfam" id="PF13401">
    <property type="entry name" value="AAA_22"/>
    <property type="match status" value="1"/>
</dbReference>
<dbReference type="InterPro" id="IPR016032">
    <property type="entry name" value="Sig_transdc_resp-reg_C-effctor"/>
</dbReference>
<evidence type="ECO:0000313" key="3">
    <source>
        <dbReference type="Proteomes" id="UP000019277"/>
    </source>
</evidence>
<dbReference type="InterPro" id="IPR036388">
    <property type="entry name" value="WH-like_DNA-bd_sf"/>
</dbReference>
<dbReference type="CDD" id="cd06170">
    <property type="entry name" value="LuxR_C_like"/>
    <property type="match status" value="1"/>
</dbReference>
<accession>W7IP95</accession>
<dbReference type="SUPFAM" id="SSF48452">
    <property type="entry name" value="TPR-like"/>
    <property type="match status" value="1"/>
</dbReference>
<dbReference type="Gene3D" id="1.25.40.10">
    <property type="entry name" value="Tetratricopeptide repeat domain"/>
    <property type="match status" value="1"/>
</dbReference>
<gene>
    <name evidence="2" type="ORF">UO65_2462</name>
</gene>
<protein>
    <recommendedName>
        <fullName evidence="1">HTH luxR-type domain-containing protein</fullName>
    </recommendedName>
</protein>
<feature type="domain" description="HTH luxR-type" evidence="1">
    <location>
        <begin position="690"/>
        <end position="755"/>
    </location>
</feature>
<dbReference type="eggNOG" id="COG3903">
    <property type="taxonomic scope" value="Bacteria"/>
</dbReference>
<dbReference type="GO" id="GO:0006355">
    <property type="term" value="P:regulation of DNA-templated transcription"/>
    <property type="evidence" value="ECO:0007669"/>
    <property type="project" value="InterPro"/>
</dbReference>
<comment type="caution">
    <text evidence="2">The sequence shown here is derived from an EMBL/GenBank/DDBJ whole genome shotgun (WGS) entry which is preliminary data.</text>
</comment>
<dbReference type="InterPro" id="IPR011990">
    <property type="entry name" value="TPR-like_helical_dom_sf"/>
</dbReference>
<reference evidence="2 3" key="1">
    <citation type="journal article" date="2014" name="Genome Announc.">
        <title>Draft Genome Sequence of the Antitrypanosomally Active Sponge-Associated Bacterium Actinokineospora sp. Strain EG49.</title>
        <authorList>
            <person name="Harjes J."/>
            <person name="Ryu T."/>
            <person name="Abdelmohsen U.R."/>
            <person name="Moitinho-Silva L."/>
            <person name="Horn H."/>
            <person name="Ravasi T."/>
            <person name="Hentschel U."/>
        </authorList>
    </citation>
    <scope>NUCLEOTIDE SEQUENCE [LARGE SCALE GENOMIC DNA]</scope>
    <source>
        <strain evidence="2 3">EG49</strain>
    </source>
</reference>
<organism evidence="2 3">
    <name type="scientific">Actinokineospora spheciospongiae</name>
    <dbReference type="NCBI Taxonomy" id="909613"/>
    <lineage>
        <taxon>Bacteria</taxon>
        <taxon>Bacillati</taxon>
        <taxon>Actinomycetota</taxon>
        <taxon>Actinomycetes</taxon>
        <taxon>Pseudonocardiales</taxon>
        <taxon>Pseudonocardiaceae</taxon>
        <taxon>Actinokineospora</taxon>
    </lineage>
</organism>
<evidence type="ECO:0000259" key="1">
    <source>
        <dbReference type="PROSITE" id="PS50043"/>
    </source>
</evidence>
<dbReference type="PROSITE" id="PS50043">
    <property type="entry name" value="HTH_LUXR_2"/>
    <property type="match status" value="1"/>
</dbReference>
<dbReference type="Gene3D" id="3.40.50.300">
    <property type="entry name" value="P-loop containing nucleotide triphosphate hydrolases"/>
    <property type="match status" value="1"/>
</dbReference>
<dbReference type="SUPFAM" id="SSF46894">
    <property type="entry name" value="C-terminal effector domain of the bipartite response regulators"/>
    <property type="match status" value="1"/>
</dbReference>
<dbReference type="SMART" id="SM00421">
    <property type="entry name" value="HTH_LUXR"/>
    <property type="match status" value="1"/>
</dbReference>
<dbReference type="EMBL" id="AYXG01000084">
    <property type="protein sequence ID" value="EWC62213.1"/>
    <property type="molecule type" value="Genomic_DNA"/>
</dbReference>
<dbReference type="AlphaFoldDB" id="W7IP95"/>
<name>W7IP95_9PSEU</name>
<dbReference type="SUPFAM" id="SSF52540">
    <property type="entry name" value="P-loop containing nucleoside triphosphate hydrolases"/>
    <property type="match status" value="1"/>
</dbReference>
<dbReference type="PRINTS" id="PR00364">
    <property type="entry name" value="DISEASERSIST"/>
</dbReference>
<dbReference type="PANTHER" id="PTHR47691:SF3">
    <property type="entry name" value="HTH-TYPE TRANSCRIPTIONAL REGULATOR RV0890C-RELATED"/>
    <property type="match status" value="1"/>
</dbReference>
<evidence type="ECO:0000313" key="2">
    <source>
        <dbReference type="EMBL" id="EWC62213.1"/>
    </source>
</evidence>
<sequence length="756" mass="79857">MVESVPAGVTSHVGRAGETRALTALLGSAALVTVTGPGGVGKTRLASTVAARARFTDGVAFVELGELREAELLAPTVAERLGLGSQTTRPPVEVLTHHLRTRRLLLVLDNCEHLVDACAHLVEALLRACPRLAVLATSRQSLGVAGERLFPVSPLAVPEPGESAAALGQYDAVRLLVDRATAVVPGFAVTADNAEDVIRLCAALDGLPLAIELAAIRLRSLSVAQVADRLADRFTLLDRVRPWGPGRHSGVRALIDWSHELCDDGERLLWARASVFSGPFDLDAAEEVCADADVPAGGGGLPRAAVLDALAGLVDKSVLLRTERRGRVRHRMPEMVRRHGEQRLRELGGEAATRRRHRDRLAALTEGFAAHWFGPDQVDWIRRVRHQHADLRRALDFCAHDPAEAVVGLRMVTAAKEYWMAHGLTTEGRMWLGRLLDAAPPDAPGRAHALWLAAFLALVQGDRAGYATALDQIPDTADGHARAYTSHVRGYAALMDGDGAAAAGLFGAAADTLGALGDRGGQVWATYNLGLALCHAGNLPRGREVLAAAVATCTEVGEVCWLAWALWSRSAAEYLFGDRAEAEAAGLEVMRLQRRVDARTVVTFTLATLAGCAAHRGAPRRSARLLGAAAAAARTLGASLANYAAFGSPVSRDSSLVVDAIGAAAAAEEFRAGLAMDTDAAVAYALGEERAPADPGLTAREAEVAALVAEGLTDREIAERLGIAPRTAETHVAHVRAKLGVRGRAQIAAWVAGRVK</sequence>